<dbReference type="EMBL" id="LAZR01013053">
    <property type="protein sequence ID" value="KKM23784.1"/>
    <property type="molecule type" value="Genomic_DNA"/>
</dbReference>
<comment type="caution">
    <text evidence="1">The sequence shown here is derived from an EMBL/GenBank/DDBJ whole genome shotgun (WGS) entry which is preliminary data.</text>
</comment>
<reference evidence="1" key="1">
    <citation type="journal article" date="2015" name="Nature">
        <title>Complex archaea that bridge the gap between prokaryotes and eukaryotes.</title>
        <authorList>
            <person name="Spang A."/>
            <person name="Saw J.H."/>
            <person name="Jorgensen S.L."/>
            <person name="Zaremba-Niedzwiedzka K."/>
            <person name="Martijn J."/>
            <person name="Lind A.E."/>
            <person name="van Eijk R."/>
            <person name="Schleper C."/>
            <person name="Guy L."/>
            <person name="Ettema T.J."/>
        </authorList>
    </citation>
    <scope>NUCLEOTIDE SEQUENCE</scope>
</reference>
<dbReference type="Gene3D" id="2.60.120.200">
    <property type="match status" value="1"/>
</dbReference>
<evidence type="ECO:0000313" key="1">
    <source>
        <dbReference type="EMBL" id="KKM23784.1"/>
    </source>
</evidence>
<dbReference type="AlphaFoldDB" id="A0A0F9IUT9"/>
<gene>
    <name evidence="1" type="ORF">LCGC14_1611660</name>
</gene>
<dbReference type="SUPFAM" id="SSF49899">
    <property type="entry name" value="Concanavalin A-like lectins/glucanases"/>
    <property type="match status" value="1"/>
</dbReference>
<proteinExistence type="predicted"/>
<protein>
    <recommendedName>
        <fullName evidence="2">LamG-like jellyroll fold domain-containing protein</fullName>
    </recommendedName>
</protein>
<evidence type="ECO:0008006" key="2">
    <source>
        <dbReference type="Google" id="ProtNLM"/>
    </source>
</evidence>
<accession>A0A0F9IUT9</accession>
<dbReference type="InterPro" id="IPR013320">
    <property type="entry name" value="ConA-like_dom_sf"/>
</dbReference>
<name>A0A0F9IUT9_9ZZZZ</name>
<organism evidence="1">
    <name type="scientific">marine sediment metagenome</name>
    <dbReference type="NCBI Taxonomy" id="412755"/>
    <lineage>
        <taxon>unclassified sequences</taxon>
        <taxon>metagenomes</taxon>
        <taxon>ecological metagenomes</taxon>
    </lineage>
</organism>
<sequence length="269" mass="27441">MGISVTGGVKVPQGKFSVTVPPTGPVTITPDAADFDGSDDRLFRSGALSTITDGKQGLISVWFKLGAENASGRMIHISDVTEGSFAKVDVNLSGSGKFAVVGRPTGASASPILNMSSIGTSTTADVWVHAMASWDLGAGPIAQMYINNVEDRAVSITATDNTIDYSFGDTAIGARSWTAGAFWNGCLGELYFTNEFLDLDTASNREKFISGGLPVDLTGGGDAGALPTSTAPILYFSGDSAAFPTNLGTGGSFSVEGGGLATCADSPSV</sequence>